<dbReference type="PANTHER" id="PTHR16305">
    <property type="entry name" value="TESTICULAR SOLUBLE ADENYLYL CYCLASE"/>
    <property type="match status" value="1"/>
</dbReference>
<dbReference type="InterPro" id="IPR041664">
    <property type="entry name" value="AAA_16"/>
</dbReference>
<dbReference type="Gene3D" id="1.25.40.10">
    <property type="entry name" value="Tetratricopeptide repeat domain"/>
    <property type="match status" value="2"/>
</dbReference>
<evidence type="ECO:0000256" key="1">
    <source>
        <dbReference type="ARBA" id="ARBA00022741"/>
    </source>
</evidence>
<keyword evidence="5" id="KW-1185">Reference proteome</keyword>
<dbReference type="EMBL" id="JARWBG010000001">
    <property type="protein sequence ID" value="MDH2387428.1"/>
    <property type="molecule type" value="Genomic_DNA"/>
</dbReference>
<dbReference type="RefSeq" id="WP_279925550.1">
    <property type="nucleotide sequence ID" value="NZ_JARWBG010000001.1"/>
</dbReference>
<dbReference type="Pfam" id="PF13191">
    <property type="entry name" value="AAA_16"/>
    <property type="match status" value="1"/>
</dbReference>
<dbReference type="InterPro" id="IPR011990">
    <property type="entry name" value="TPR-like_helical_dom_sf"/>
</dbReference>
<proteinExistence type="predicted"/>
<dbReference type="SUPFAM" id="SSF48452">
    <property type="entry name" value="TPR-like"/>
    <property type="match status" value="1"/>
</dbReference>
<sequence>MTAAFINRDRQLAVLDGLLAETARGQGRIASIAGPAGVGKSTLLRELERRAAAAAGRRRCRVVRVPCYGEIGEVNAYGPFLELLRLLQRVRRVRGRRGARALLREAPDLLALVPGIGRILQAGAAVTKAAFDAGGDPEALPLAGSVRQAVCEAVLQLAHKRHPLVVAIDDAHCIDVSSTLVLRSLTRQLHEHALSFVVAYRAEEVGRGHALVKVLADAETAGRHTSLPLDGFSRQTVSDYLSRRLQWPGHDAAVDGLLRLTGGHPIFLDQYLTLLEERSALGVLATLRSSNATELVLSPGTPSGSPSSLPATVESVLHERTKDIDPETRLLLTIGATQGEQFMSAVVQKLSGRRRDEVLDRLYRVHRDYGVIRPTAAPPWVTASGSDYYAFEHALLRLAFYELQSPQTKRDRHAAIGAVLDDMRSRVPGVPQEFVLDICHHYHLGRKPMTAAQHALRSARDLATRSSSFSEAASLCRRALEEIRSVAPQSGEADRLRVEAIELLLVVTALRWRGRPDLQRRSGLVLAELASEASAAAERTGDPALRARALFLEGKTLLRTSGVDEALPRLRQAVGLAQTGCDVVTRFIVTAEYGHQLAKQDLRAGLDLLRRAEALYDDSPELSASEDPTVAHILDEARMQLGINSFDVGDFQDATRRINACVSGLRARDRCAELAGALNYRAQIELALGELPQAVASLREAIACEESRDEERTGWFAWNLGLLGRTLAQQGELEEARRLADAAWADAQRLWLINIVPIVRIFHAEVSMRLLPDAAAWDSADAMLRAALEDARSGGLPRSQVNALSLLARLRRYHGEPSQALTLSTSAVEIVERCGPLSTVRSEEILFHHAWILHAGGDADAARRWLDRAWEEVRRKSASIAQEPARRRFLESVQLNQNITLARRFGFSRLSGYGW</sequence>
<evidence type="ECO:0000313" key="5">
    <source>
        <dbReference type="Proteomes" id="UP001223144"/>
    </source>
</evidence>
<dbReference type="InterPro" id="IPR027417">
    <property type="entry name" value="P-loop_NTPase"/>
</dbReference>
<dbReference type="PANTHER" id="PTHR16305:SF35">
    <property type="entry name" value="TRANSCRIPTIONAL ACTIVATOR DOMAIN"/>
    <property type="match status" value="1"/>
</dbReference>
<accession>A0ABT6HFH6</accession>
<dbReference type="Gene3D" id="3.40.50.300">
    <property type="entry name" value="P-loop containing nucleotide triphosphate hydrolases"/>
    <property type="match status" value="1"/>
</dbReference>
<name>A0ABT6HFH6_9ACTN</name>
<protein>
    <submittedName>
        <fullName evidence="4">AAA family ATPase</fullName>
    </submittedName>
</protein>
<gene>
    <name evidence="4" type="ORF">QCN29_01225</name>
</gene>
<evidence type="ECO:0000313" key="4">
    <source>
        <dbReference type="EMBL" id="MDH2387428.1"/>
    </source>
</evidence>
<evidence type="ECO:0000259" key="3">
    <source>
        <dbReference type="Pfam" id="PF13191"/>
    </source>
</evidence>
<keyword evidence="1" id="KW-0547">Nucleotide-binding</keyword>
<dbReference type="SUPFAM" id="SSF52540">
    <property type="entry name" value="P-loop containing nucleoside triphosphate hydrolases"/>
    <property type="match status" value="1"/>
</dbReference>
<keyword evidence="2" id="KW-0067">ATP-binding</keyword>
<feature type="domain" description="Orc1-like AAA ATPase" evidence="3">
    <location>
        <begin position="5"/>
        <end position="191"/>
    </location>
</feature>
<reference evidence="4 5" key="1">
    <citation type="submission" date="2023-04" db="EMBL/GenBank/DDBJ databases">
        <title>Streptomyces chengmaiensis sp. nov. isolated from the stem of mangrove plant in Hainan.</title>
        <authorList>
            <person name="Huang X."/>
            <person name="Zhou S."/>
            <person name="Chu X."/>
            <person name="Xie Y."/>
            <person name="Lin Y."/>
        </authorList>
    </citation>
    <scope>NUCLEOTIDE SEQUENCE [LARGE SCALE GENOMIC DNA]</scope>
    <source>
        <strain evidence="4 5">HNM0663</strain>
    </source>
</reference>
<comment type="caution">
    <text evidence="4">The sequence shown here is derived from an EMBL/GenBank/DDBJ whole genome shotgun (WGS) entry which is preliminary data.</text>
</comment>
<organism evidence="4 5">
    <name type="scientific">Streptomyces chengmaiensis</name>
    <dbReference type="NCBI Taxonomy" id="3040919"/>
    <lineage>
        <taxon>Bacteria</taxon>
        <taxon>Bacillati</taxon>
        <taxon>Actinomycetota</taxon>
        <taxon>Actinomycetes</taxon>
        <taxon>Kitasatosporales</taxon>
        <taxon>Streptomycetaceae</taxon>
        <taxon>Streptomyces</taxon>
    </lineage>
</organism>
<evidence type="ECO:0000256" key="2">
    <source>
        <dbReference type="ARBA" id="ARBA00022840"/>
    </source>
</evidence>
<dbReference type="Proteomes" id="UP001223144">
    <property type="component" value="Unassembled WGS sequence"/>
</dbReference>